<feature type="transmembrane region" description="Helical" evidence="7">
    <location>
        <begin position="342"/>
        <end position="366"/>
    </location>
</feature>
<evidence type="ECO:0000256" key="1">
    <source>
        <dbReference type="ARBA" id="ARBA00004141"/>
    </source>
</evidence>
<dbReference type="GO" id="GO:0005345">
    <property type="term" value="F:purine nucleobase transmembrane transporter activity"/>
    <property type="evidence" value="ECO:0007669"/>
    <property type="project" value="UniProtKB-UniRule"/>
</dbReference>
<name>A0A804JMT8_MUSAM</name>
<comment type="similarity">
    <text evidence="2 7">Belongs to the purine permeases (TC 2.A.7.14) family.</text>
</comment>
<feature type="transmembrane region" description="Helical" evidence="7">
    <location>
        <begin position="233"/>
        <end position="253"/>
    </location>
</feature>
<dbReference type="PANTHER" id="PTHR31376">
    <property type="entry name" value="OS09G0467300 PROTEIN-RELATED"/>
    <property type="match status" value="1"/>
</dbReference>
<keyword evidence="5 7" id="KW-1133">Transmembrane helix</keyword>
<sequence>MATSRGLNAETNSIQVTWDRPQQRWLLPAYFNAGRMRFLFMEAPATKEGLLHAKQAGIQFSKVETDAEYKINSDFVRPPRSWILGGSMENKGGDGEVSARGPGRVTSNGVRRILLAANYTALFLGTLASSLLSRFYFVHGGSSRWVSTLVQSAGFPLLLPLIYFSPRPPRTAFTPRLVLYCVLIGLFLGVNNLFISWGVSYLPVSTSSLILSSQLAINLLLSVVLVRQPLYFTNLNCVLLLTLSSILLALNHSHERPSGVTSSQYIIGVLTTLGAAVMFAVYLPIAQIVYRGVTAFRTVMEMQVVMEAVATGFALVGMAATGGFKQMKREAAVEFDLGRNRYWVTIGATIASWQLCFMGTAGMVFLTSSLNSGICSTALLVVNVVGGLVVFHDEFGVQKAVSTVLCVWGFASYLYGEHRRKARADEEELIV</sequence>
<dbReference type="GO" id="GO:0015211">
    <property type="term" value="F:purine nucleoside transmembrane transporter activity"/>
    <property type="evidence" value="ECO:0007669"/>
    <property type="project" value="UniProtKB-UniRule"/>
</dbReference>
<feature type="transmembrane region" description="Helical" evidence="7">
    <location>
        <begin position="145"/>
        <end position="165"/>
    </location>
</feature>
<evidence type="ECO:0000256" key="6">
    <source>
        <dbReference type="ARBA" id="ARBA00023136"/>
    </source>
</evidence>
<dbReference type="EnsemblPlants" id="Ma06_t32250.1">
    <property type="protein sequence ID" value="Ma06_p32250.1"/>
    <property type="gene ID" value="Ma06_g32250"/>
</dbReference>
<evidence type="ECO:0000256" key="7">
    <source>
        <dbReference type="RuleBase" id="RU368015"/>
    </source>
</evidence>
<evidence type="ECO:0000313" key="9">
    <source>
        <dbReference type="Proteomes" id="UP000012960"/>
    </source>
</evidence>
<keyword evidence="4 7" id="KW-0812">Transmembrane</keyword>
<dbReference type="InParanoid" id="A0A804JMT8"/>
<evidence type="ECO:0000256" key="2">
    <source>
        <dbReference type="ARBA" id="ARBA00006213"/>
    </source>
</evidence>
<feature type="transmembrane region" description="Helical" evidence="7">
    <location>
        <begin position="113"/>
        <end position="133"/>
    </location>
</feature>
<accession>A0A804JMT8</accession>
<evidence type="ECO:0000256" key="3">
    <source>
        <dbReference type="ARBA" id="ARBA00022448"/>
    </source>
</evidence>
<keyword evidence="9" id="KW-1185">Reference proteome</keyword>
<keyword evidence="3 7" id="KW-0813">Transport</keyword>
<comment type="subcellular location">
    <subcellularLocation>
        <location evidence="1 7">Membrane</location>
        <topology evidence="1 7">Multi-pass membrane protein</topology>
    </subcellularLocation>
</comment>
<dbReference type="InterPro" id="IPR030182">
    <property type="entry name" value="PUP_plant"/>
</dbReference>
<feature type="transmembrane region" description="Helical" evidence="7">
    <location>
        <begin position="265"/>
        <end position="283"/>
    </location>
</feature>
<dbReference type="PANTHER" id="PTHR31376:SF3">
    <property type="entry name" value="PURINE PERMEASE 4-RELATED"/>
    <property type="match status" value="1"/>
</dbReference>
<dbReference type="AlphaFoldDB" id="A0A804JMT8"/>
<dbReference type="GO" id="GO:0016020">
    <property type="term" value="C:membrane"/>
    <property type="evidence" value="ECO:0007669"/>
    <property type="project" value="UniProtKB-SubCell"/>
</dbReference>
<dbReference type="Proteomes" id="UP000012960">
    <property type="component" value="Unplaced"/>
</dbReference>
<feature type="transmembrane region" description="Helical" evidence="7">
    <location>
        <begin position="177"/>
        <end position="197"/>
    </location>
</feature>
<evidence type="ECO:0000313" key="8">
    <source>
        <dbReference type="EnsemblPlants" id="Ma06_p32250.1"/>
    </source>
</evidence>
<evidence type="ECO:0000256" key="5">
    <source>
        <dbReference type="ARBA" id="ARBA00022989"/>
    </source>
</evidence>
<organism evidence="8 9">
    <name type="scientific">Musa acuminata subsp. malaccensis</name>
    <name type="common">Wild banana</name>
    <name type="synonym">Musa malaccensis</name>
    <dbReference type="NCBI Taxonomy" id="214687"/>
    <lineage>
        <taxon>Eukaryota</taxon>
        <taxon>Viridiplantae</taxon>
        <taxon>Streptophyta</taxon>
        <taxon>Embryophyta</taxon>
        <taxon>Tracheophyta</taxon>
        <taxon>Spermatophyta</taxon>
        <taxon>Magnoliopsida</taxon>
        <taxon>Liliopsida</taxon>
        <taxon>Zingiberales</taxon>
        <taxon>Musaceae</taxon>
        <taxon>Musa</taxon>
    </lineage>
</organism>
<dbReference type="OrthoDB" id="683622at2759"/>
<proteinExistence type="inferred from homology"/>
<dbReference type="Pfam" id="PF16913">
    <property type="entry name" value="PUNUT"/>
    <property type="match status" value="1"/>
</dbReference>
<comment type="caution">
    <text evidence="7">Lacks conserved residue(s) required for the propagation of feature annotation.</text>
</comment>
<feature type="transmembrane region" description="Helical" evidence="7">
    <location>
        <begin position="373"/>
        <end position="391"/>
    </location>
</feature>
<reference evidence="8" key="1">
    <citation type="submission" date="2021-05" db="UniProtKB">
        <authorList>
            <consortium name="EnsemblPlants"/>
        </authorList>
    </citation>
    <scope>IDENTIFICATION</scope>
    <source>
        <strain evidence="8">subsp. malaccensis</strain>
    </source>
</reference>
<dbReference type="OMA" id="AMVLCLW"/>
<protein>
    <recommendedName>
        <fullName evidence="7">Probable purine permease</fullName>
    </recommendedName>
</protein>
<dbReference type="GO" id="GO:0022857">
    <property type="term" value="F:transmembrane transporter activity"/>
    <property type="evidence" value="ECO:0000318"/>
    <property type="project" value="GO_Central"/>
</dbReference>
<evidence type="ECO:0000256" key="4">
    <source>
        <dbReference type="ARBA" id="ARBA00022692"/>
    </source>
</evidence>
<feature type="transmembrane region" description="Helical" evidence="7">
    <location>
        <begin position="304"/>
        <end position="322"/>
    </location>
</feature>
<keyword evidence="6 7" id="KW-0472">Membrane</keyword>
<dbReference type="Gramene" id="Ma06_t32250.1">
    <property type="protein sequence ID" value="Ma06_p32250.1"/>
    <property type="gene ID" value="Ma06_g32250"/>
</dbReference>
<dbReference type="InterPro" id="IPR037185">
    <property type="entry name" value="EmrE-like"/>
</dbReference>
<dbReference type="SUPFAM" id="SSF103481">
    <property type="entry name" value="Multidrug resistance efflux transporter EmrE"/>
    <property type="match status" value="1"/>
</dbReference>